<protein>
    <submittedName>
        <fullName evidence="1">Uncharacterized protein</fullName>
    </submittedName>
</protein>
<keyword evidence="2" id="KW-1185">Reference proteome</keyword>
<reference evidence="1 2" key="1">
    <citation type="submission" date="2016-07" db="EMBL/GenBank/DDBJ databases">
        <title>Multiple horizontal gene transfer events from other fungi enriched the ability of initially mycotrophic Trichoderma (Ascomycota) to feed on dead plant biomass.</title>
        <authorList>
            <consortium name="DOE Joint Genome Institute"/>
            <person name="Aerts A."/>
            <person name="Atanasova L."/>
            <person name="Chenthamara K."/>
            <person name="Zhang J."/>
            <person name="Grujic M."/>
            <person name="Henrissat B."/>
            <person name="Kuo A."/>
            <person name="Salamov A."/>
            <person name="Lipzen A."/>
            <person name="Labutti K."/>
            <person name="Barry K."/>
            <person name="Miao Y."/>
            <person name="Rahimi M.J."/>
            <person name="Shen Q."/>
            <person name="Grigoriev I.V."/>
            <person name="Kubicek C.P."/>
            <person name="Druzhinina I.S."/>
        </authorList>
    </citation>
    <scope>NUCLEOTIDE SEQUENCE [LARGE SCALE GENOMIC DNA]</scope>
    <source>
        <strain evidence="1 2">CBS 433.97</strain>
    </source>
</reference>
<dbReference type="EMBL" id="KZ679257">
    <property type="protein sequence ID" value="PTB45372.1"/>
    <property type="molecule type" value="Genomic_DNA"/>
</dbReference>
<sequence>TVYSIPEVLNARSQSMITIHAYQLLKILARYYVFLEPELLKAGNRMTTIDILFVAGGNI</sequence>
<feature type="non-terminal residue" evidence="1">
    <location>
        <position position="59"/>
    </location>
</feature>
<dbReference type="OrthoDB" id="10471891at2759"/>
<gene>
    <name evidence="1" type="ORF">M441DRAFT_112377</name>
</gene>
<proteinExistence type="predicted"/>
<feature type="non-terminal residue" evidence="1">
    <location>
        <position position="1"/>
    </location>
</feature>
<dbReference type="Proteomes" id="UP000240493">
    <property type="component" value="Unassembled WGS sequence"/>
</dbReference>
<organism evidence="1 2">
    <name type="scientific">Trichoderma asperellum (strain ATCC 204424 / CBS 433.97 / NBRC 101777)</name>
    <dbReference type="NCBI Taxonomy" id="1042311"/>
    <lineage>
        <taxon>Eukaryota</taxon>
        <taxon>Fungi</taxon>
        <taxon>Dikarya</taxon>
        <taxon>Ascomycota</taxon>
        <taxon>Pezizomycotina</taxon>
        <taxon>Sordariomycetes</taxon>
        <taxon>Hypocreomycetidae</taxon>
        <taxon>Hypocreales</taxon>
        <taxon>Hypocreaceae</taxon>
        <taxon>Trichoderma</taxon>
    </lineage>
</organism>
<name>A0A2T3ZKR6_TRIA4</name>
<dbReference type="AlphaFoldDB" id="A0A2T3ZKR6"/>
<evidence type="ECO:0000313" key="2">
    <source>
        <dbReference type="Proteomes" id="UP000240493"/>
    </source>
</evidence>
<evidence type="ECO:0000313" key="1">
    <source>
        <dbReference type="EMBL" id="PTB45372.1"/>
    </source>
</evidence>
<accession>A0A2T3ZKR6</accession>